<organism evidence="5 6">
    <name type="scientific">Rhodanobacter denitrificans</name>
    <dbReference type="NCBI Taxonomy" id="666685"/>
    <lineage>
        <taxon>Bacteria</taxon>
        <taxon>Pseudomonadati</taxon>
        <taxon>Pseudomonadota</taxon>
        <taxon>Gammaproteobacteria</taxon>
        <taxon>Lysobacterales</taxon>
        <taxon>Rhodanobacteraceae</taxon>
        <taxon>Rhodanobacter</taxon>
    </lineage>
</organism>
<gene>
    <name evidence="3" type="primary">cysH</name>
    <name evidence="5" type="ORF">DI564_02570</name>
</gene>
<accession>A0A2W5KR58</accession>
<evidence type="ECO:0000259" key="4">
    <source>
        <dbReference type="Pfam" id="PF01507"/>
    </source>
</evidence>
<sequence length="240" mass="27830">MSVPDLVSAAEDERARAEINAWLERRDAAARLAWAWEHLPGAHVLSSSFGAQSAALLHLATRQRPELPVVLIDTGYLFPETYRFADHLTERLALRLHVYRPQLGIAWMEARHGRLWEAGPDGLRRYNRLRKVEPMRRALDELGARTWIAGLRRSQSRTRAESQVLELRDGRWKLHPLVDWSDRDVWTYLRRHELPYHPLWERGYVSIGDVHTTRALADGLSPEDTRFFGLGRECGLHYDT</sequence>
<evidence type="ECO:0000313" key="6">
    <source>
        <dbReference type="Proteomes" id="UP000249046"/>
    </source>
</evidence>
<dbReference type="NCBIfam" id="TIGR00434">
    <property type="entry name" value="cysH"/>
    <property type="match status" value="1"/>
</dbReference>
<dbReference type="GO" id="GO:0070814">
    <property type="term" value="P:hydrogen sulfide biosynthetic process"/>
    <property type="evidence" value="ECO:0007669"/>
    <property type="project" value="UniProtKB-UniRule"/>
</dbReference>
<evidence type="ECO:0000256" key="3">
    <source>
        <dbReference type="HAMAP-Rule" id="MF_00063"/>
    </source>
</evidence>
<dbReference type="PANTHER" id="PTHR46509">
    <property type="entry name" value="PHOSPHOADENOSINE PHOSPHOSULFATE REDUCTASE"/>
    <property type="match status" value="1"/>
</dbReference>
<dbReference type="GO" id="GO:0019379">
    <property type="term" value="P:sulfate assimilation, phosphoadenylyl sulfate reduction by phosphoadenylyl-sulfate reductase (thioredoxin)"/>
    <property type="evidence" value="ECO:0007669"/>
    <property type="project" value="UniProtKB-UniRule"/>
</dbReference>
<dbReference type="Pfam" id="PF01507">
    <property type="entry name" value="PAPS_reduct"/>
    <property type="match status" value="1"/>
</dbReference>
<dbReference type="InterPro" id="IPR002500">
    <property type="entry name" value="PAPS_reduct_dom"/>
</dbReference>
<dbReference type="PIRSF" id="PIRSF000857">
    <property type="entry name" value="PAPS_reductase"/>
    <property type="match status" value="1"/>
</dbReference>
<evidence type="ECO:0000256" key="2">
    <source>
        <dbReference type="ARBA" id="ARBA00023002"/>
    </source>
</evidence>
<dbReference type="Proteomes" id="UP000249046">
    <property type="component" value="Unassembled WGS sequence"/>
</dbReference>
<protein>
    <recommendedName>
        <fullName evidence="3">Phosphoadenosine 5'-phosphosulfate reductase</fullName>
        <shortName evidence="3">PAPS reductase</shortName>
        <ecNumber evidence="3">1.8.4.8</ecNumber>
    </recommendedName>
    <alternativeName>
        <fullName evidence="3">3'-phosphoadenylylsulfate reductase</fullName>
    </alternativeName>
    <alternativeName>
        <fullName evidence="3">PAPS reductase, thioredoxin dependent</fullName>
    </alternativeName>
    <alternativeName>
        <fullName evidence="3">PAPS sulfotransferase</fullName>
    </alternativeName>
    <alternativeName>
        <fullName evidence="3">PAdoPS reductase</fullName>
    </alternativeName>
</protein>
<dbReference type="Gene3D" id="3.40.50.620">
    <property type="entry name" value="HUPs"/>
    <property type="match status" value="1"/>
</dbReference>
<comment type="similarity">
    <text evidence="1 3">Belongs to the PAPS reductase family. CysH subfamily.</text>
</comment>
<proteinExistence type="inferred from homology"/>
<dbReference type="GO" id="GO:0005737">
    <property type="term" value="C:cytoplasm"/>
    <property type="evidence" value="ECO:0007669"/>
    <property type="project" value="UniProtKB-SubCell"/>
</dbReference>
<reference evidence="5 6" key="1">
    <citation type="submission" date="2017-08" db="EMBL/GenBank/DDBJ databases">
        <title>Infants hospitalized years apart are colonized by the same room-sourced microbial strains.</title>
        <authorList>
            <person name="Brooks B."/>
            <person name="Olm M.R."/>
            <person name="Firek B.A."/>
            <person name="Baker R."/>
            <person name="Thomas B.C."/>
            <person name="Morowitz M.J."/>
            <person name="Banfield J.F."/>
        </authorList>
    </citation>
    <scope>NUCLEOTIDE SEQUENCE [LARGE SCALE GENOMIC DNA]</scope>
    <source>
        <strain evidence="5">S2_005_003_R2_42</strain>
    </source>
</reference>
<comment type="function">
    <text evidence="3">Catalyzes the formation of sulfite from phosphoadenosine 5'-phosphosulfate (PAPS) using thioredoxin as an electron donor.</text>
</comment>
<evidence type="ECO:0000313" key="5">
    <source>
        <dbReference type="EMBL" id="PZQ19606.1"/>
    </source>
</evidence>
<keyword evidence="2 3" id="KW-0560">Oxidoreductase</keyword>
<dbReference type="GO" id="GO:0004604">
    <property type="term" value="F:phosphoadenylyl-sulfate reductase (thioredoxin) activity"/>
    <property type="evidence" value="ECO:0007669"/>
    <property type="project" value="UniProtKB-UniRule"/>
</dbReference>
<comment type="pathway">
    <text evidence="3">Sulfur metabolism; hydrogen sulfide biosynthesis; sulfite from sulfate: step 3/3.</text>
</comment>
<comment type="caution">
    <text evidence="3">Lacks conserved residue(s) required for the propagation of feature annotation.</text>
</comment>
<comment type="caution">
    <text evidence="5">The sequence shown here is derived from an EMBL/GenBank/DDBJ whole genome shotgun (WGS) entry which is preliminary data.</text>
</comment>
<comment type="catalytic activity">
    <reaction evidence="3">
        <text>[thioredoxin]-disulfide + sulfite + adenosine 3',5'-bisphosphate + 2 H(+) = [thioredoxin]-dithiol + 3'-phosphoadenylyl sulfate</text>
        <dbReference type="Rhea" id="RHEA:11724"/>
        <dbReference type="Rhea" id="RHEA-COMP:10698"/>
        <dbReference type="Rhea" id="RHEA-COMP:10700"/>
        <dbReference type="ChEBI" id="CHEBI:15378"/>
        <dbReference type="ChEBI" id="CHEBI:17359"/>
        <dbReference type="ChEBI" id="CHEBI:29950"/>
        <dbReference type="ChEBI" id="CHEBI:50058"/>
        <dbReference type="ChEBI" id="CHEBI:58339"/>
        <dbReference type="ChEBI" id="CHEBI:58343"/>
        <dbReference type="EC" id="1.8.4.8"/>
    </reaction>
</comment>
<dbReference type="SUPFAM" id="SSF52402">
    <property type="entry name" value="Adenine nucleotide alpha hydrolases-like"/>
    <property type="match status" value="1"/>
</dbReference>
<keyword evidence="3" id="KW-0963">Cytoplasm</keyword>
<dbReference type="InterPro" id="IPR014729">
    <property type="entry name" value="Rossmann-like_a/b/a_fold"/>
</dbReference>
<comment type="subcellular location">
    <subcellularLocation>
        <location evidence="3">Cytoplasm</location>
    </subcellularLocation>
</comment>
<dbReference type="AlphaFoldDB" id="A0A2W5KR58"/>
<dbReference type="UniPathway" id="UPA00140">
    <property type="reaction ID" value="UER00206"/>
</dbReference>
<dbReference type="HAMAP" id="MF_00063">
    <property type="entry name" value="CysH"/>
    <property type="match status" value="1"/>
</dbReference>
<dbReference type="EC" id="1.8.4.8" evidence="3"/>
<dbReference type="InterPro" id="IPR004511">
    <property type="entry name" value="PAPS/APS_Rdtase"/>
</dbReference>
<evidence type="ECO:0000256" key="1">
    <source>
        <dbReference type="ARBA" id="ARBA00009732"/>
    </source>
</evidence>
<name>A0A2W5KR58_9GAMM</name>
<feature type="active site" description="Nucleophile; cysteine thiosulfonate intermediate" evidence="3">
    <location>
        <position position="234"/>
    </location>
</feature>
<feature type="domain" description="Phosphoadenosine phosphosulphate reductase" evidence="4">
    <location>
        <begin position="43"/>
        <end position="215"/>
    </location>
</feature>
<dbReference type="EMBL" id="QFPO01000002">
    <property type="protein sequence ID" value="PZQ19606.1"/>
    <property type="molecule type" value="Genomic_DNA"/>
</dbReference>
<dbReference type="PANTHER" id="PTHR46509:SF1">
    <property type="entry name" value="PHOSPHOADENOSINE PHOSPHOSULFATE REDUCTASE"/>
    <property type="match status" value="1"/>
</dbReference>
<dbReference type="NCBIfam" id="NF002537">
    <property type="entry name" value="PRK02090.1"/>
    <property type="match status" value="1"/>
</dbReference>
<dbReference type="CDD" id="cd23945">
    <property type="entry name" value="PAPS_reductase"/>
    <property type="match status" value="1"/>
</dbReference>